<evidence type="ECO:0000256" key="4">
    <source>
        <dbReference type="SAM" id="MobiDB-lite"/>
    </source>
</evidence>
<evidence type="ECO:0000313" key="6">
    <source>
        <dbReference type="Proteomes" id="UP000319663"/>
    </source>
</evidence>
<evidence type="ECO:0000256" key="1">
    <source>
        <dbReference type="ARBA" id="ARBA00004496"/>
    </source>
</evidence>
<keyword evidence="2" id="KW-0963">Cytoplasm</keyword>
<dbReference type="GO" id="GO:0005737">
    <property type="term" value="C:cytoplasm"/>
    <property type="evidence" value="ECO:0007669"/>
    <property type="project" value="UniProtKB-SubCell"/>
</dbReference>
<dbReference type="SUPFAM" id="SSF47576">
    <property type="entry name" value="Calponin-homology domain, CH-domain"/>
    <property type="match status" value="1"/>
</dbReference>
<dbReference type="GO" id="GO:0051295">
    <property type="term" value="P:establishment of meiotic spindle localization"/>
    <property type="evidence" value="ECO:0007669"/>
    <property type="project" value="TreeGrafter"/>
</dbReference>
<proteinExistence type="predicted"/>
<dbReference type="GO" id="GO:0005516">
    <property type="term" value="F:calmodulin binding"/>
    <property type="evidence" value="ECO:0007669"/>
    <property type="project" value="UniProtKB-KW"/>
</dbReference>
<comment type="caution">
    <text evidence="5">The sequence shown here is derived from an EMBL/GenBank/DDBJ whole genome shotgun (WGS) entry which is preliminary data.</text>
</comment>
<evidence type="ECO:0000313" key="5">
    <source>
        <dbReference type="EMBL" id="TQB75415.1"/>
    </source>
</evidence>
<dbReference type="GO" id="GO:0000922">
    <property type="term" value="C:spindle pole"/>
    <property type="evidence" value="ECO:0007669"/>
    <property type="project" value="TreeGrafter"/>
</dbReference>
<feature type="compositionally biased region" description="Basic and acidic residues" evidence="4">
    <location>
        <begin position="77"/>
        <end position="96"/>
    </location>
</feature>
<dbReference type="AlphaFoldDB" id="A0A507QZC1"/>
<sequence>MADLLDSISTPCPSRLKTSRSDRSSNGTSAHISSLESRFNYLDNTRELDYAAGIRAPVLTGAKPRRRNRTGASSFQIHEDEEAKAYDRTGKNESKVESTIRVSNRKSSLLAQPAQRFRPKVSFATNMSSWQETRSKFRPARDNVEINIEESSLGKRDGTNTEERPKDVYKKAVRRNTVYIPPDDTTVASAFMGLFSPLKSQDINYNIPEDTLINSLEAQIARKRLAKKSSTTSTRRAPLQASSKIPQQNMVHVDIPGKNGGKENIPPGTLLNSCDDKTCGQKMLLSDERLLGSRGETDKVLAPFKNQSRPNKVQNSMGIGNKTLSSKEPSTKRAALVTKQNKANISTASNNISRRKFATEDKFSSTTRSSVPITLSKVTVPAPRLRSRSERYPLLTEDISNPAMYEDNWLSHQEIAITQLVNQLFDYANGSGCSTSSETLRQELLRIYQTDFFTQLYGRVKASLLYGSLGIPKDIVRSSRLKHDVGLKRKFLDVWLQVYDPASLRAAAETVLGRRIPHQPNATGESNKSEKMLKRDLEVFLDTFLLQNEDMHHHTTDAKSASADVASWEYARTVLRSIMIIILLDKGRVRPGAGLPCCLFTSSSPYKSSAAVLQALGRLLLPSSGDITKQLSHLGCNVYYKQHQRKEYDYHIENLAVDLRDGVRLTRIVEILLYPSTSFLNNANSDLDTLTTSRVQNGRTVSEEYDDWPLSQQLKFPCTSRAAKLFNVCVALEALASANGGGVIVGNTRAEDVVDGHREKSIALLWGLVSKWGLSGLVDWDDLRKEIDRLKRKAKDSVQSNEERQLDSQDDEHTSLLTQWASLLAGLKGLRIENLTTSFADGTIYESIVEEYEDYILENATRYGQHIDEAHNNSKAYGSPLALRLRALGCSSQFGGDREVVEKSKDCKTAPRTYNEDEKSTWEDWLTPWSMKNV</sequence>
<protein>
    <recommendedName>
        <fullName evidence="7">Calponin-homology (CH) domain-containing protein</fullName>
    </recommendedName>
</protein>
<dbReference type="GO" id="GO:0007051">
    <property type="term" value="P:spindle organization"/>
    <property type="evidence" value="ECO:0007669"/>
    <property type="project" value="TreeGrafter"/>
</dbReference>
<dbReference type="PANTHER" id="PTHR22706">
    <property type="entry name" value="ASSEMBLY FACTOR FOR SPINDLE MICROTUBULES"/>
    <property type="match status" value="1"/>
</dbReference>
<dbReference type="Proteomes" id="UP000319663">
    <property type="component" value="Unassembled WGS sequence"/>
</dbReference>
<keyword evidence="3" id="KW-0112">Calmodulin-binding</keyword>
<dbReference type="InterPro" id="IPR036872">
    <property type="entry name" value="CH_dom_sf"/>
</dbReference>
<accession>A0A507QZC1</accession>
<dbReference type="Gene3D" id="1.10.418.10">
    <property type="entry name" value="Calponin-like domain"/>
    <property type="match status" value="1"/>
</dbReference>
<dbReference type="PANTHER" id="PTHR22706:SF1">
    <property type="entry name" value="ASSEMBLY FACTOR FOR SPINDLE MICROTUBULES"/>
    <property type="match status" value="1"/>
</dbReference>
<keyword evidence="6" id="KW-1185">Reference proteome</keyword>
<dbReference type="EMBL" id="VIFY01000020">
    <property type="protein sequence ID" value="TQB75415.1"/>
    <property type="molecule type" value="Genomic_DNA"/>
</dbReference>
<dbReference type="CDD" id="cd21223">
    <property type="entry name" value="CH_ASPM_rpt1"/>
    <property type="match status" value="1"/>
</dbReference>
<feature type="region of interest" description="Disordered" evidence="4">
    <location>
        <begin position="62"/>
        <end position="96"/>
    </location>
</feature>
<feature type="region of interest" description="Disordered" evidence="4">
    <location>
        <begin position="308"/>
        <end position="331"/>
    </location>
</feature>
<reference evidence="5 6" key="1">
    <citation type="submission" date="2019-06" db="EMBL/GenBank/DDBJ databases">
        <title>Wine fermentation using esterase from Monascus purpureus.</title>
        <authorList>
            <person name="Geng C."/>
            <person name="Zhang Y."/>
        </authorList>
    </citation>
    <scope>NUCLEOTIDE SEQUENCE [LARGE SCALE GENOMIC DNA]</scope>
    <source>
        <strain evidence="5">HQ1</strain>
    </source>
</reference>
<dbReference type="STRING" id="5098.A0A507QZC1"/>
<name>A0A507QZC1_MONPU</name>
<feature type="region of interest" description="Disordered" evidence="4">
    <location>
        <begin position="1"/>
        <end position="30"/>
    </location>
</feature>
<dbReference type="GO" id="GO:0000278">
    <property type="term" value="P:mitotic cell cycle"/>
    <property type="evidence" value="ECO:0007669"/>
    <property type="project" value="TreeGrafter"/>
</dbReference>
<organism evidence="5 6">
    <name type="scientific">Monascus purpureus</name>
    <name type="common">Red mold</name>
    <name type="synonym">Monascus anka</name>
    <dbReference type="NCBI Taxonomy" id="5098"/>
    <lineage>
        <taxon>Eukaryota</taxon>
        <taxon>Fungi</taxon>
        <taxon>Dikarya</taxon>
        <taxon>Ascomycota</taxon>
        <taxon>Pezizomycotina</taxon>
        <taxon>Eurotiomycetes</taxon>
        <taxon>Eurotiomycetidae</taxon>
        <taxon>Eurotiales</taxon>
        <taxon>Aspergillaceae</taxon>
        <taxon>Monascus</taxon>
    </lineage>
</organism>
<comment type="subcellular location">
    <subcellularLocation>
        <location evidence="1">Cytoplasm</location>
    </subcellularLocation>
</comment>
<evidence type="ECO:0000256" key="3">
    <source>
        <dbReference type="ARBA" id="ARBA00022860"/>
    </source>
</evidence>
<dbReference type="InterPro" id="IPR051185">
    <property type="entry name" value="ASPM"/>
</dbReference>
<feature type="compositionally biased region" description="Polar residues" evidence="4">
    <location>
        <begin position="308"/>
        <end position="328"/>
    </location>
</feature>
<evidence type="ECO:0008006" key="7">
    <source>
        <dbReference type="Google" id="ProtNLM"/>
    </source>
</evidence>
<gene>
    <name evidence="5" type="ORF">MPDQ_003104</name>
</gene>
<evidence type="ECO:0000256" key="2">
    <source>
        <dbReference type="ARBA" id="ARBA00022490"/>
    </source>
</evidence>